<dbReference type="AlphaFoldDB" id="A0A6A6QR60"/>
<dbReference type="Proteomes" id="UP000799750">
    <property type="component" value="Unassembled WGS sequence"/>
</dbReference>
<organism evidence="2 3">
    <name type="scientific">Lophium mytilinum</name>
    <dbReference type="NCBI Taxonomy" id="390894"/>
    <lineage>
        <taxon>Eukaryota</taxon>
        <taxon>Fungi</taxon>
        <taxon>Dikarya</taxon>
        <taxon>Ascomycota</taxon>
        <taxon>Pezizomycotina</taxon>
        <taxon>Dothideomycetes</taxon>
        <taxon>Pleosporomycetidae</taxon>
        <taxon>Mytilinidiales</taxon>
        <taxon>Mytilinidiaceae</taxon>
        <taxon>Lophium</taxon>
    </lineage>
</organism>
<dbReference type="Pfam" id="PF00106">
    <property type="entry name" value="adh_short"/>
    <property type="match status" value="1"/>
</dbReference>
<dbReference type="PANTHER" id="PTHR43157">
    <property type="entry name" value="PHOSPHATIDYLINOSITOL-GLYCAN BIOSYNTHESIS CLASS F PROTEIN-RELATED"/>
    <property type="match status" value="1"/>
</dbReference>
<gene>
    <name evidence="2" type="ORF">BU16DRAFT_419312</name>
</gene>
<dbReference type="InterPro" id="IPR036291">
    <property type="entry name" value="NAD(P)-bd_dom_sf"/>
</dbReference>
<proteinExistence type="predicted"/>
<dbReference type="GO" id="GO:0016491">
    <property type="term" value="F:oxidoreductase activity"/>
    <property type="evidence" value="ECO:0007669"/>
    <property type="project" value="UniProtKB-KW"/>
</dbReference>
<keyword evidence="1" id="KW-0560">Oxidoreductase</keyword>
<feature type="non-terminal residue" evidence="2">
    <location>
        <position position="1"/>
    </location>
</feature>
<feature type="non-terminal residue" evidence="2">
    <location>
        <position position="318"/>
    </location>
</feature>
<evidence type="ECO:0000313" key="3">
    <source>
        <dbReference type="Proteomes" id="UP000799750"/>
    </source>
</evidence>
<sequence>FIKRQFISYPPIPTTSFSGKTAIVTGSNVGLGLEACRYLVRLGASQVLIACRNTEKGEAAAKDIQASTSCSPGTIKVWQLDMSSYASVQAFAERATAELPRLDILLLNAGLATMKFRMAEGLEETINTNVVSLSLLAFLLHPKLHDTAVKYDTETHLTATGSELYEVAKFAERAAPEGQIFATLSDQSEANMRDRYNTSKLLLIFVMKQLAAIAPLGPSKVIVNCVGPGFCQSELHRDYTNAALRLLIRLLARPTEVGSRTLVYGAGAGPDTHGQYLPDCKITPTKGLASGEAGSKLQARIWLELKQKLEVVSPGVTS</sequence>
<dbReference type="PRINTS" id="PR00081">
    <property type="entry name" value="GDHRDH"/>
</dbReference>
<dbReference type="OrthoDB" id="542013at2759"/>
<dbReference type="SUPFAM" id="SSF51735">
    <property type="entry name" value="NAD(P)-binding Rossmann-fold domains"/>
    <property type="match status" value="1"/>
</dbReference>
<dbReference type="InterPro" id="IPR002347">
    <property type="entry name" value="SDR_fam"/>
</dbReference>
<reference evidence="2" key="1">
    <citation type="journal article" date="2020" name="Stud. Mycol.">
        <title>101 Dothideomycetes genomes: a test case for predicting lifestyles and emergence of pathogens.</title>
        <authorList>
            <person name="Haridas S."/>
            <person name="Albert R."/>
            <person name="Binder M."/>
            <person name="Bloem J."/>
            <person name="Labutti K."/>
            <person name="Salamov A."/>
            <person name="Andreopoulos B."/>
            <person name="Baker S."/>
            <person name="Barry K."/>
            <person name="Bills G."/>
            <person name="Bluhm B."/>
            <person name="Cannon C."/>
            <person name="Castanera R."/>
            <person name="Culley D."/>
            <person name="Daum C."/>
            <person name="Ezra D."/>
            <person name="Gonzalez J."/>
            <person name="Henrissat B."/>
            <person name="Kuo A."/>
            <person name="Liang C."/>
            <person name="Lipzen A."/>
            <person name="Lutzoni F."/>
            <person name="Magnuson J."/>
            <person name="Mondo S."/>
            <person name="Nolan M."/>
            <person name="Ohm R."/>
            <person name="Pangilinan J."/>
            <person name="Park H.-J."/>
            <person name="Ramirez L."/>
            <person name="Alfaro M."/>
            <person name="Sun H."/>
            <person name="Tritt A."/>
            <person name="Yoshinaga Y."/>
            <person name="Zwiers L.-H."/>
            <person name="Turgeon B."/>
            <person name="Goodwin S."/>
            <person name="Spatafora J."/>
            <person name="Crous P."/>
            <person name="Grigoriev I."/>
        </authorList>
    </citation>
    <scope>NUCLEOTIDE SEQUENCE</scope>
    <source>
        <strain evidence="2">CBS 269.34</strain>
    </source>
</reference>
<name>A0A6A6QR60_9PEZI</name>
<accession>A0A6A6QR60</accession>
<protein>
    <submittedName>
        <fullName evidence="2">Putative short-chain dehydrogenase</fullName>
    </submittedName>
</protein>
<dbReference type="PANTHER" id="PTHR43157:SF31">
    <property type="entry name" value="PHOSPHATIDYLINOSITOL-GLYCAN BIOSYNTHESIS CLASS F PROTEIN"/>
    <property type="match status" value="1"/>
</dbReference>
<dbReference type="EMBL" id="MU004190">
    <property type="protein sequence ID" value="KAF2494652.1"/>
    <property type="molecule type" value="Genomic_DNA"/>
</dbReference>
<keyword evidence="3" id="KW-1185">Reference proteome</keyword>
<evidence type="ECO:0000313" key="2">
    <source>
        <dbReference type="EMBL" id="KAF2494652.1"/>
    </source>
</evidence>
<evidence type="ECO:0000256" key="1">
    <source>
        <dbReference type="ARBA" id="ARBA00023002"/>
    </source>
</evidence>
<dbReference type="Gene3D" id="3.40.50.720">
    <property type="entry name" value="NAD(P)-binding Rossmann-like Domain"/>
    <property type="match status" value="1"/>
</dbReference>